<sequence>MQIGHAVAALWLFWVVSWMLAATWADPAKKRADLKSEARYRVLWVAGTVLMFVPAHGYVGRLRLWTPTLGEAWVCVALIAVGIAFAWWARLHLGRLWSANVTAKADHRVVDTGPYGLVRHPIYTGLLLSVLATAAVKGTIWGIAGAALLLVGVVVKARLEESFLRGELGPAYDEYARRVPMLVPFAPT</sequence>
<evidence type="ECO:0000256" key="4">
    <source>
        <dbReference type="ARBA" id="ARBA00023136"/>
    </source>
</evidence>
<keyword evidence="6" id="KW-0808">Transferase</keyword>
<dbReference type="Pfam" id="PF04140">
    <property type="entry name" value="ICMT"/>
    <property type="match status" value="1"/>
</dbReference>
<keyword evidence="4 5" id="KW-0472">Membrane</keyword>
<protein>
    <submittedName>
        <fullName evidence="6">Isoprenylcysteine carboxyl methyltransferase</fullName>
    </submittedName>
</protein>
<dbReference type="InterPro" id="IPR052527">
    <property type="entry name" value="Metal_cation-efflux_comp"/>
</dbReference>
<organism evidence="6 7">
    <name type="scientific">Mesorhizobium plurifarium</name>
    <dbReference type="NCBI Taxonomy" id="69974"/>
    <lineage>
        <taxon>Bacteria</taxon>
        <taxon>Pseudomonadati</taxon>
        <taxon>Pseudomonadota</taxon>
        <taxon>Alphaproteobacteria</taxon>
        <taxon>Hyphomicrobiales</taxon>
        <taxon>Phyllobacteriaceae</taxon>
        <taxon>Mesorhizobium</taxon>
    </lineage>
</organism>
<keyword evidence="7" id="KW-1185">Reference proteome</keyword>
<dbReference type="GO" id="GO:0004671">
    <property type="term" value="F:protein C-terminal S-isoprenylcysteine carboxyl O-methyltransferase activity"/>
    <property type="evidence" value="ECO:0007669"/>
    <property type="project" value="InterPro"/>
</dbReference>
<keyword evidence="2 5" id="KW-0812">Transmembrane</keyword>
<gene>
    <name evidence="6" type="ORF">MPL3356_60658</name>
</gene>
<dbReference type="GO" id="GO:0032259">
    <property type="term" value="P:methylation"/>
    <property type="evidence" value="ECO:0007669"/>
    <property type="project" value="UniProtKB-KW"/>
</dbReference>
<dbReference type="Gene3D" id="1.20.120.1630">
    <property type="match status" value="1"/>
</dbReference>
<reference evidence="7" key="1">
    <citation type="submission" date="2014-08" db="EMBL/GenBank/DDBJ databases">
        <authorList>
            <person name="Moulin L."/>
        </authorList>
    </citation>
    <scope>NUCLEOTIDE SEQUENCE [LARGE SCALE GENOMIC DNA]</scope>
</reference>
<accession>A0A090EAI2</accession>
<feature type="transmembrane region" description="Helical" evidence="5">
    <location>
        <begin position="72"/>
        <end position="89"/>
    </location>
</feature>
<proteinExistence type="predicted"/>
<feature type="transmembrane region" description="Helical" evidence="5">
    <location>
        <begin position="122"/>
        <end position="155"/>
    </location>
</feature>
<dbReference type="InterPro" id="IPR007269">
    <property type="entry name" value="ICMT_MeTrfase"/>
</dbReference>
<evidence type="ECO:0000256" key="3">
    <source>
        <dbReference type="ARBA" id="ARBA00022989"/>
    </source>
</evidence>
<dbReference type="Proteomes" id="UP000045285">
    <property type="component" value="Unassembled WGS sequence"/>
</dbReference>
<dbReference type="STRING" id="69974.MPLDJ20_280029"/>
<feature type="transmembrane region" description="Helical" evidence="5">
    <location>
        <begin position="41"/>
        <end position="60"/>
    </location>
</feature>
<dbReference type="PANTHER" id="PTHR43847">
    <property type="entry name" value="BLL3993 PROTEIN"/>
    <property type="match status" value="1"/>
</dbReference>
<dbReference type="GO" id="GO:0016020">
    <property type="term" value="C:membrane"/>
    <property type="evidence" value="ECO:0007669"/>
    <property type="project" value="UniProtKB-SubCell"/>
</dbReference>
<evidence type="ECO:0000256" key="2">
    <source>
        <dbReference type="ARBA" id="ARBA00022692"/>
    </source>
</evidence>
<comment type="subcellular location">
    <subcellularLocation>
        <location evidence="1">Membrane</location>
        <topology evidence="1">Multi-pass membrane protein</topology>
    </subcellularLocation>
</comment>
<dbReference type="AlphaFoldDB" id="A0A090EAI2"/>
<keyword evidence="6" id="KW-0489">Methyltransferase</keyword>
<evidence type="ECO:0000256" key="1">
    <source>
        <dbReference type="ARBA" id="ARBA00004141"/>
    </source>
</evidence>
<evidence type="ECO:0000313" key="7">
    <source>
        <dbReference type="Proteomes" id="UP000045285"/>
    </source>
</evidence>
<evidence type="ECO:0000256" key="5">
    <source>
        <dbReference type="SAM" id="Phobius"/>
    </source>
</evidence>
<keyword evidence="3 5" id="KW-1133">Transmembrane helix</keyword>
<dbReference type="PANTHER" id="PTHR43847:SF1">
    <property type="entry name" value="BLL3993 PROTEIN"/>
    <property type="match status" value="1"/>
</dbReference>
<evidence type="ECO:0000313" key="6">
    <source>
        <dbReference type="EMBL" id="CDX26994.1"/>
    </source>
</evidence>
<dbReference type="EMBL" id="CCMZ01000056">
    <property type="protein sequence ID" value="CDX26994.1"/>
    <property type="molecule type" value="Genomic_DNA"/>
</dbReference>
<name>A0A090EAI2_MESPL</name>